<dbReference type="AlphaFoldDB" id="A0A940DQU6"/>
<proteinExistence type="inferred from homology"/>
<dbReference type="Proteomes" id="UP000725002">
    <property type="component" value="Unassembled WGS sequence"/>
</dbReference>
<dbReference type="GO" id="GO:0022857">
    <property type="term" value="F:transmembrane transporter activity"/>
    <property type="evidence" value="ECO:0007669"/>
    <property type="project" value="TreeGrafter"/>
</dbReference>
<dbReference type="InterPro" id="IPR050250">
    <property type="entry name" value="Macrolide_Exporter_MacB"/>
</dbReference>
<dbReference type="InterPro" id="IPR025857">
    <property type="entry name" value="MacB_PCD"/>
</dbReference>
<reference evidence="10" key="1">
    <citation type="submission" date="2020-10" db="EMBL/GenBank/DDBJ databases">
        <authorList>
            <person name="Gilroy R."/>
        </authorList>
    </citation>
    <scope>NUCLEOTIDE SEQUENCE</scope>
    <source>
        <strain evidence="10">G3-8215</strain>
    </source>
</reference>
<evidence type="ECO:0000313" key="10">
    <source>
        <dbReference type="EMBL" id="MBO8483020.1"/>
    </source>
</evidence>
<feature type="domain" description="ABC3 transporter permease C-terminal" evidence="8">
    <location>
        <begin position="669"/>
        <end position="782"/>
    </location>
</feature>
<feature type="transmembrane region" description="Helical" evidence="7">
    <location>
        <begin position="282"/>
        <end position="309"/>
    </location>
</feature>
<evidence type="ECO:0000256" key="6">
    <source>
        <dbReference type="ARBA" id="ARBA00038076"/>
    </source>
</evidence>
<comment type="caution">
    <text evidence="10">The sequence shown here is derived from an EMBL/GenBank/DDBJ whole genome shotgun (WGS) entry which is preliminary data.</text>
</comment>
<evidence type="ECO:0000256" key="5">
    <source>
        <dbReference type="ARBA" id="ARBA00023136"/>
    </source>
</evidence>
<name>A0A940DQU6_9BACT</name>
<sequence length="789" mass="87751">MKRLFRKNRWLGTVLDIIGMTVAFTVFMVIMIQVLYDWRYDRNYPEHGKIFRLEFVNDPSNTGSYSTTICRPFIESLKGSIPQVEELGVYNFWKNSYSEWYRQDNAEQSYNLAASVLDTNMLKVFPFEFIEGDPSEFARPLSIIIAESVAERIFPDESPIGKSLTDKDYDTDYRIAAVYRDFPENSSVVNGALIQVGNDDLNNWSEWSYQCYMKLSDPADAGKAAGAIKEKMFEALEIDPESDVAEMLENGVRITNLHDAYFSKDVSGDTMEKGNRSTTASLFAIGLIIIAIAIINFINLATASVPLIIKDINTRKVLGSGRAALVGKQLAESLATAIAAFGLSVLALHLISGTSFTYYISGSMKVADNITVILLGAAAAVCTSLVAGIFPAMYSTSFQPALILKGSFSLSAKGRMLRSFLVGFQFVASFVLIAMALYIQVQTSFMKNKDMGFKRDLIVEFACGSQIGRMADSFEQKLMQNPHIKDVTFAGNWLVSNGKMGWGREFDGHRVQLDVLPVATDFIDFFGMTVKEGRNFSPSDDLNPDGTFIMNEQTMLKFPFLKLGARLQGHADNPAEIVGIVKDFNFKPLQYGVDPIALYVFGSKPWWPLSVVYARIDGADIAGTFQYIRDAFEEFNPAINGDDIYLRFLDESIGSLYQKEEKLNSLISITAVLSLIISLVGILGMVSFETQFRRKEIALRKVHGATIPEILKMLNRHYILMTGICFAVSVPIAVLIMRSWVRGFAYQAPVPVWIFLAALAAVLAVTVFTVTLQSWRAAGANPVDSLHNE</sequence>
<feature type="transmembrane region" description="Helical" evidence="7">
    <location>
        <begin position="416"/>
        <end position="439"/>
    </location>
</feature>
<feature type="domain" description="ABC3 transporter permease C-terminal" evidence="8">
    <location>
        <begin position="284"/>
        <end position="388"/>
    </location>
</feature>
<dbReference type="Pfam" id="PF02687">
    <property type="entry name" value="FtsX"/>
    <property type="match status" value="2"/>
</dbReference>
<feature type="transmembrane region" description="Helical" evidence="7">
    <location>
        <begin position="718"/>
        <end position="740"/>
    </location>
</feature>
<evidence type="ECO:0000256" key="7">
    <source>
        <dbReference type="SAM" id="Phobius"/>
    </source>
</evidence>
<feature type="transmembrane region" description="Helical" evidence="7">
    <location>
        <begin position="330"/>
        <end position="352"/>
    </location>
</feature>
<feature type="transmembrane region" description="Helical" evidence="7">
    <location>
        <begin position="752"/>
        <end position="772"/>
    </location>
</feature>
<evidence type="ECO:0000313" key="11">
    <source>
        <dbReference type="Proteomes" id="UP000725002"/>
    </source>
</evidence>
<feature type="transmembrane region" description="Helical" evidence="7">
    <location>
        <begin position="12"/>
        <end position="36"/>
    </location>
</feature>
<dbReference type="Pfam" id="PF12704">
    <property type="entry name" value="MacB_PCD"/>
    <property type="match status" value="1"/>
</dbReference>
<dbReference type="EMBL" id="JADILV010000021">
    <property type="protein sequence ID" value="MBO8483020.1"/>
    <property type="molecule type" value="Genomic_DNA"/>
</dbReference>
<feature type="transmembrane region" description="Helical" evidence="7">
    <location>
        <begin position="666"/>
        <end position="688"/>
    </location>
</feature>
<protein>
    <submittedName>
        <fullName evidence="10">ABC transporter permease</fullName>
    </submittedName>
</protein>
<evidence type="ECO:0000256" key="3">
    <source>
        <dbReference type="ARBA" id="ARBA00022692"/>
    </source>
</evidence>
<comment type="similarity">
    <text evidence="6">Belongs to the ABC-4 integral membrane protein family.</text>
</comment>
<evidence type="ECO:0000259" key="9">
    <source>
        <dbReference type="Pfam" id="PF12704"/>
    </source>
</evidence>
<dbReference type="InterPro" id="IPR003838">
    <property type="entry name" value="ABC3_permease_C"/>
</dbReference>
<evidence type="ECO:0000259" key="8">
    <source>
        <dbReference type="Pfam" id="PF02687"/>
    </source>
</evidence>
<evidence type="ECO:0000256" key="4">
    <source>
        <dbReference type="ARBA" id="ARBA00022989"/>
    </source>
</evidence>
<dbReference type="GO" id="GO:0005886">
    <property type="term" value="C:plasma membrane"/>
    <property type="evidence" value="ECO:0007669"/>
    <property type="project" value="UniProtKB-SubCell"/>
</dbReference>
<accession>A0A940DQU6</accession>
<gene>
    <name evidence="10" type="ORF">IAB75_02735</name>
</gene>
<dbReference type="PANTHER" id="PTHR30572">
    <property type="entry name" value="MEMBRANE COMPONENT OF TRANSPORTER-RELATED"/>
    <property type="match status" value="1"/>
</dbReference>
<comment type="subcellular location">
    <subcellularLocation>
        <location evidence="1">Cell membrane</location>
        <topology evidence="1">Multi-pass membrane protein</topology>
    </subcellularLocation>
</comment>
<keyword evidence="2" id="KW-1003">Cell membrane</keyword>
<keyword evidence="5 7" id="KW-0472">Membrane</keyword>
<reference evidence="10" key="2">
    <citation type="journal article" date="2021" name="PeerJ">
        <title>Extensive microbial diversity within the chicken gut microbiome revealed by metagenomics and culture.</title>
        <authorList>
            <person name="Gilroy R."/>
            <person name="Ravi A."/>
            <person name="Getino M."/>
            <person name="Pursley I."/>
            <person name="Horton D.L."/>
            <person name="Alikhan N.F."/>
            <person name="Baker D."/>
            <person name="Gharbi K."/>
            <person name="Hall N."/>
            <person name="Watson M."/>
            <person name="Adriaenssens E.M."/>
            <person name="Foster-Nyarko E."/>
            <person name="Jarju S."/>
            <person name="Secka A."/>
            <person name="Antonio M."/>
            <person name="Oren A."/>
            <person name="Chaudhuri R.R."/>
            <person name="La Ragione R."/>
            <person name="Hildebrand F."/>
            <person name="Pallen M.J."/>
        </authorList>
    </citation>
    <scope>NUCLEOTIDE SEQUENCE</scope>
    <source>
        <strain evidence="10">G3-8215</strain>
    </source>
</reference>
<keyword evidence="3 7" id="KW-0812">Transmembrane</keyword>
<dbReference type="PANTHER" id="PTHR30572:SF4">
    <property type="entry name" value="ABC TRANSPORTER PERMEASE YTRF"/>
    <property type="match status" value="1"/>
</dbReference>
<evidence type="ECO:0000256" key="2">
    <source>
        <dbReference type="ARBA" id="ARBA00022475"/>
    </source>
</evidence>
<evidence type="ECO:0000256" key="1">
    <source>
        <dbReference type="ARBA" id="ARBA00004651"/>
    </source>
</evidence>
<feature type="domain" description="MacB-like periplasmic core" evidence="9">
    <location>
        <begin position="21"/>
        <end position="230"/>
    </location>
</feature>
<keyword evidence="4 7" id="KW-1133">Transmembrane helix</keyword>
<feature type="transmembrane region" description="Helical" evidence="7">
    <location>
        <begin position="372"/>
        <end position="395"/>
    </location>
</feature>
<organism evidence="10 11">
    <name type="scientific">Candidatus Cryptobacteroides avicola</name>
    <dbReference type="NCBI Taxonomy" id="2840757"/>
    <lineage>
        <taxon>Bacteria</taxon>
        <taxon>Pseudomonadati</taxon>
        <taxon>Bacteroidota</taxon>
        <taxon>Bacteroidia</taxon>
        <taxon>Bacteroidales</taxon>
        <taxon>Candidatus Cryptobacteroides</taxon>
    </lineage>
</organism>